<feature type="domain" description="ZU5" evidence="5">
    <location>
        <begin position="1178"/>
        <end position="1324"/>
    </location>
</feature>
<feature type="repeat" description="TPR" evidence="3">
    <location>
        <begin position="669"/>
        <end position="702"/>
    </location>
</feature>
<dbReference type="PROSITE" id="PS51145">
    <property type="entry name" value="ZU5"/>
    <property type="match status" value="1"/>
</dbReference>
<evidence type="ECO:0000313" key="6">
    <source>
        <dbReference type="EMBL" id="CAH3182630.1"/>
    </source>
</evidence>
<evidence type="ECO:0000256" key="1">
    <source>
        <dbReference type="ARBA" id="ARBA00022737"/>
    </source>
</evidence>
<feature type="repeat" description="TPR" evidence="3">
    <location>
        <begin position="711"/>
        <end position="744"/>
    </location>
</feature>
<evidence type="ECO:0000256" key="3">
    <source>
        <dbReference type="PROSITE-ProRule" id="PRU00339"/>
    </source>
</evidence>
<feature type="domain" description="Death" evidence="4">
    <location>
        <begin position="1493"/>
        <end position="1560"/>
    </location>
</feature>
<sequence>MALQPYRDEDLNFFKFASLVLNEFPKVLRQTFKAMWDNTYGSRPGFQLWDDSTAVRHLFAVTEGGRTKVPVHQSYDEWDCTALFQATIYSRAFAVHHVTLNGVYVKPRGLLHGHFHPSVVSTTGNNAETWALAIDQLRLLRKSVFHSPGSEMTKVTFDQYVQYAKDAFEALGVSTAPIDAVGSLSESDFPTSKGRRLEQAINEENKSYIKFLEGVNSDIAELKTKVESDFASKEDVAILARKIDELKAMQDVSDNKEDITMSMRKEDIPIPLPQSKLKVANSFVENQSSEVEKIDKLGIEERKNHDFQSALQAHQRALEIRIKLFGEEHQSTADCYYSLGITQHEMGNFKAALQSEQRALEIRIKLFGEEHQSTADCYYELGITQHKMGDFKAAVQSEQRALKIRIKLFGEEHQSTADCYYSLGITQHEMGNFKAAVQSEQRALEIRIKLFGEEHQSTADCYYELGITQHKMGDFKAALQSKQRALEIRIKLFGEEHQSTADCYYSLGITQHEMGNFKAALQSKQRALKIRIKLFGEEHQSTADCYYELGITQHKMGDFKAAVQSEQRALKIRIKLFGEQHQSTADCCYSLGITQHEMGNFKAALQSEQRALEIRIKLFGEEHQSTADCYYLLGITQHKMGDFKAAVQSKQRALEIRIKLFGGEHQSTADCYYSMGTTQHEMGDFKAALQSKQRALETRIKLFGEEHQSTADCYYSLGITQHEMGDFKAALQSKQRTLEIRIKLFGEEHQSTADCYYSLGITQHEMGDFKAALQSKQRALEIRIKLFGEQHQSTADCYYLLGITQHKMGDFKAALQSKQRALEIRIKLFGKEHESTADCYYSLGITQCELGDFKAALQSHQRALAIRLKLFGEEHESTAVSYMALGVTQYNMHDYSAALQSHQQALAVRIKLFGEEHESTADSYTALGVTQFSMHDYSAAVQSQQRVLAIHLKLFGEEHAKTADSYRRVKITQEALREKGAKVESQGVLTEESEEDAEVHKQVAEVEEKSVCETETKDDAEGEKVIEVTSGGTSWAFKPWTVHLMLPPDAVSERTTIVVCRRKYGVRSPPLQEHEAITSNVIELSSLNGQELKFNTKVKLSLSHSATDLQGYELVMKKLIDKETNYWEDVDGTRDIRCRQDFEDNLPSHMKIPDFFFPVAQADVSECSTYAVVCRLKASPIYPITSGGGLFSHPDFPDVTITIPENAVAPKAKFPLELKVQEVSNEEFKAEGKFLGPVLRIKCLEAVQFLKPVTIQLPISLREREDLNLNPTTCLVRVLFLKSDHDQKEWIEITDDLVKPPSLDRNFVRFNVERFSGYSHYVERRNDNSRVSVQRIIDFLNSLIFPPRRTVFLAYFRPDFLTILCVMCCPAHLKEEVVTRLKKQGIKPVWQNSKKDMVPGYDKAFVFVSKGIYPHVKSDMEEIYLNLLEDDADDAELEVRFHDDEDAARVQFYSILEASMPLLCRLHLRTPTQGTAVRSDLRELRRQMEGSPTDVVLESLSKRISNDWRTLGRRLNFNEAKLQEFDDSHKQISEKAYFMLLAWKQRDGSAATYSVLNQALCDPLVERKDLAQIFCCH</sequence>
<feature type="repeat" description="TPR" evidence="3">
    <location>
        <begin position="795"/>
        <end position="828"/>
    </location>
</feature>
<gene>
    <name evidence="6" type="ORF">PLOB_00027117</name>
</gene>
<dbReference type="EMBL" id="CALNXK010000328">
    <property type="protein sequence ID" value="CAH3182630.1"/>
    <property type="molecule type" value="Genomic_DNA"/>
</dbReference>
<evidence type="ECO:0008006" key="8">
    <source>
        <dbReference type="Google" id="ProtNLM"/>
    </source>
</evidence>
<feature type="repeat" description="TPR" evidence="3">
    <location>
        <begin position="459"/>
        <end position="492"/>
    </location>
</feature>
<dbReference type="SUPFAM" id="SSF48452">
    <property type="entry name" value="TPR-like"/>
    <property type="match status" value="4"/>
</dbReference>
<dbReference type="Proteomes" id="UP001159405">
    <property type="component" value="Unassembled WGS sequence"/>
</dbReference>
<feature type="repeat" description="TPR" evidence="3">
    <location>
        <begin position="375"/>
        <end position="408"/>
    </location>
</feature>
<feature type="repeat" description="TPR" evidence="3">
    <location>
        <begin position="417"/>
        <end position="450"/>
    </location>
</feature>
<dbReference type="PROSITE" id="PS50005">
    <property type="entry name" value="TPR"/>
    <property type="match status" value="12"/>
</dbReference>
<dbReference type="Pfam" id="PF13374">
    <property type="entry name" value="TPR_10"/>
    <property type="match status" value="2"/>
</dbReference>
<dbReference type="InterPro" id="IPR000488">
    <property type="entry name" value="Death_dom"/>
</dbReference>
<comment type="caution">
    <text evidence="6">The sequence shown here is derived from an EMBL/GenBank/DDBJ whole genome shotgun (WGS) entry which is preliminary data.</text>
</comment>
<accession>A0ABN8RWA0</accession>
<dbReference type="PROSITE" id="PS50017">
    <property type="entry name" value="DEATH_DOMAIN"/>
    <property type="match status" value="1"/>
</dbReference>
<feature type="repeat" description="TPR" evidence="3">
    <location>
        <begin position="627"/>
        <end position="660"/>
    </location>
</feature>
<proteinExistence type="predicted"/>
<evidence type="ECO:0000259" key="5">
    <source>
        <dbReference type="PROSITE" id="PS51145"/>
    </source>
</evidence>
<name>A0ABN8RWA0_9CNID</name>
<organism evidence="6 7">
    <name type="scientific">Porites lobata</name>
    <dbReference type="NCBI Taxonomy" id="104759"/>
    <lineage>
        <taxon>Eukaryota</taxon>
        <taxon>Metazoa</taxon>
        <taxon>Cnidaria</taxon>
        <taxon>Anthozoa</taxon>
        <taxon>Hexacorallia</taxon>
        <taxon>Scleractinia</taxon>
        <taxon>Fungiina</taxon>
        <taxon>Poritidae</taxon>
        <taxon>Porites</taxon>
    </lineage>
</organism>
<keyword evidence="1" id="KW-0677">Repeat</keyword>
<dbReference type="Pfam" id="PF00531">
    <property type="entry name" value="Death"/>
    <property type="match status" value="1"/>
</dbReference>
<evidence type="ECO:0000256" key="2">
    <source>
        <dbReference type="ARBA" id="ARBA00022803"/>
    </source>
</evidence>
<dbReference type="InterPro" id="IPR019734">
    <property type="entry name" value="TPR_rpt"/>
</dbReference>
<dbReference type="PANTHER" id="PTHR45641:SF1">
    <property type="entry name" value="AAA+ ATPASE DOMAIN-CONTAINING PROTEIN"/>
    <property type="match status" value="1"/>
</dbReference>
<dbReference type="SMART" id="SM00028">
    <property type="entry name" value="TPR"/>
    <property type="match status" value="16"/>
</dbReference>
<keyword evidence="2 3" id="KW-0802">TPR repeat</keyword>
<dbReference type="Gene3D" id="1.10.533.10">
    <property type="entry name" value="Death Domain, Fas"/>
    <property type="match status" value="1"/>
</dbReference>
<dbReference type="SUPFAM" id="SSF47986">
    <property type="entry name" value="DEATH domain"/>
    <property type="match status" value="1"/>
</dbReference>
<feature type="repeat" description="TPR" evidence="3">
    <location>
        <begin position="543"/>
        <end position="576"/>
    </location>
</feature>
<dbReference type="InterPro" id="IPR011990">
    <property type="entry name" value="TPR-like_helical_dom_sf"/>
</dbReference>
<evidence type="ECO:0000259" key="4">
    <source>
        <dbReference type="PROSITE" id="PS50017"/>
    </source>
</evidence>
<feature type="repeat" description="TPR" evidence="3">
    <location>
        <begin position="333"/>
        <end position="366"/>
    </location>
</feature>
<feature type="repeat" description="TPR" evidence="3">
    <location>
        <begin position="837"/>
        <end position="870"/>
    </location>
</feature>
<evidence type="ECO:0000313" key="7">
    <source>
        <dbReference type="Proteomes" id="UP001159405"/>
    </source>
</evidence>
<reference evidence="6 7" key="1">
    <citation type="submission" date="2022-05" db="EMBL/GenBank/DDBJ databases">
        <authorList>
            <consortium name="Genoscope - CEA"/>
            <person name="William W."/>
        </authorList>
    </citation>
    <scope>NUCLEOTIDE SEQUENCE [LARGE SCALE GENOMIC DNA]</scope>
</reference>
<keyword evidence="7" id="KW-1185">Reference proteome</keyword>
<dbReference type="InterPro" id="IPR011029">
    <property type="entry name" value="DEATH-like_dom_sf"/>
</dbReference>
<feature type="repeat" description="TPR" evidence="3">
    <location>
        <begin position="501"/>
        <end position="534"/>
    </location>
</feature>
<dbReference type="CDD" id="cd01670">
    <property type="entry name" value="Death"/>
    <property type="match status" value="1"/>
</dbReference>
<dbReference type="InterPro" id="IPR000906">
    <property type="entry name" value="ZU5_dom"/>
</dbReference>
<dbReference type="Pfam" id="PF13424">
    <property type="entry name" value="TPR_12"/>
    <property type="match status" value="7"/>
</dbReference>
<protein>
    <recommendedName>
        <fullName evidence="8">Nephrocystin-3</fullName>
    </recommendedName>
</protein>
<dbReference type="PANTHER" id="PTHR45641">
    <property type="entry name" value="TETRATRICOPEPTIDE REPEAT PROTEIN (AFU_ORTHOLOGUE AFUA_6G03870)"/>
    <property type="match status" value="1"/>
</dbReference>
<dbReference type="Gene3D" id="2.60.220.30">
    <property type="match status" value="2"/>
</dbReference>
<dbReference type="Gene3D" id="1.25.40.10">
    <property type="entry name" value="Tetratricopeptide repeat domain"/>
    <property type="match status" value="5"/>
</dbReference>
<feature type="repeat" description="TPR" evidence="3">
    <location>
        <begin position="753"/>
        <end position="786"/>
    </location>
</feature>